<dbReference type="InterPro" id="IPR019757">
    <property type="entry name" value="Pept_S26A_signal_pept_1_Lys-AS"/>
</dbReference>
<comment type="catalytic activity">
    <reaction evidence="1 6">
        <text>Cleavage of hydrophobic, N-terminal signal or leader sequences from secreted and periplasmic proteins.</text>
        <dbReference type="EC" id="3.4.21.89"/>
    </reaction>
</comment>
<keyword evidence="5 6" id="KW-0378">Hydrolase</keyword>
<dbReference type="InterPro" id="IPR000223">
    <property type="entry name" value="Pept_S26A_signal_pept_1"/>
</dbReference>
<dbReference type="InterPro" id="IPR019533">
    <property type="entry name" value="Peptidase_S26"/>
</dbReference>
<proteinExistence type="inferred from homology"/>
<dbReference type="SUPFAM" id="SSF51306">
    <property type="entry name" value="LexA/Signal peptidase"/>
    <property type="match status" value="1"/>
</dbReference>
<name>A0ABX2IAH2_BLAHA</name>
<evidence type="ECO:0000256" key="3">
    <source>
        <dbReference type="ARBA" id="ARBA00009370"/>
    </source>
</evidence>
<feature type="domain" description="Peptidase S26" evidence="7">
    <location>
        <begin position="15"/>
        <end position="172"/>
    </location>
</feature>
<dbReference type="Gene3D" id="2.10.109.10">
    <property type="entry name" value="Umud Fragment, subunit A"/>
    <property type="match status" value="1"/>
</dbReference>
<dbReference type="NCBIfam" id="TIGR02227">
    <property type="entry name" value="sigpep_I_bact"/>
    <property type="match status" value="1"/>
</dbReference>
<gene>
    <name evidence="8" type="primary">lepB</name>
    <name evidence="8" type="ORF">G5A70_07870</name>
</gene>
<keyword evidence="6" id="KW-1133">Transmembrane helix</keyword>
<dbReference type="GO" id="GO:0009003">
    <property type="term" value="F:signal peptidase activity"/>
    <property type="evidence" value="ECO:0007669"/>
    <property type="project" value="UniProtKB-EC"/>
</dbReference>
<dbReference type="CDD" id="cd06530">
    <property type="entry name" value="S26_SPase_I"/>
    <property type="match status" value="1"/>
</dbReference>
<keyword evidence="6" id="KW-0645">Protease</keyword>
<dbReference type="PROSITE" id="PS00760">
    <property type="entry name" value="SPASE_I_2"/>
    <property type="match status" value="1"/>
</dbReference>
<dbReference type="RefSeq" id="WP_173749121.1">
    <property type="nucleotide sequence ID" value="NZ_JAAITA010000008.1"/>
</dbReference>
<dbReference type="EC" id="3.4.21.89" evidence="4 6"/>
<dbReference type="PANTHER" id="PTHR43390:SF1">
    <property type="entry name" value="CHLOROPLAST PROCESSING PEPTIDASE"/>
    <property type="match status" value="1"/>
</dbReference>
<keyword evidence="6" id="KW-0812">Transmembrane</keyword>
<organism evidence="8 9">
    <name type="scientific">Blautia hansenii</name>
    <name type="common">Ruminococcus hansenii</name>
    <dbReference type="NCBI Taxonomy" id="1322"/>
    <lineage>
        <taxon>Bacteria</taxon>
        <taxon>Bacillati</taxon>
        <taxon>Bacillota</taxon>
        <taxon>Clostridia</taxon>
        <taxon>Lachnospirales</taxon>
        <taxon>Lachnospiraceae</taxon>
        <taxon>Blautia</taxon>
    </lineage>
</organism>
<evidence type="ECO:0000256" key="5">
    <source>
        <dbReference type="ARBA" id="ARBA00022801"/>
    </source>
</evidence>
<evidence type="ECO:0000256" key="4">
    <source>
        <dbReference type="ARBA" id="ARBA00013208"/>
    </source>
</evidence>
<dbReference type="EMBL" id="JAAITA010000008">
    <property type="protein sequence ID" value="NSJ86093.1"/>
    <property type="molecule type" value="Genomic_DNA"/>
</dbReference>
<evidence type="ECO:0000256" key="1">
    <source>
        <dbReference type="ARBA" id="ARBA00000677"/>
    </source>
</evidence>
<comment type="caution">
    <text evidence="8">The sequence shown here is derived from an EMBL/GenBank/DDBJ whole genome shotgun (WGS) entry which is preliminary data.</text>
</comment>
<dbReference type="Proteomes" id="UP000822142">
    <property type="component" value="Unassembled WGS sequence"/>
</dbReference>
<evidence type="ECO:0000313" key="8">
    <source>
        <dbReference type="EMBL" id="NSJ86093.1"/>
    </source>
</evidence>
<evidence type="ECO:0000313" key="9">
    <source>
        <dbReference type="Proteomes" id="UP000822142"/>
    </source>
</evidence>
<accession>A0ABX2IAH2</accession>
<feature type="transmembrane region" description="Helical" evidence="6">
    <location>
        <begin position="21"/>
        <end position="41"/>
    </location>
</feature>
<reference evidence="8 9" key="1">
    <citation type="journal article" date="2020" name="Cell Host Microbe">
        <title>Functional and Genomic Variation between Human-Derived Isolates of Lachnospiraceae Reveals Inter- and Intra-Species Diversity.</title>
        <authorList>
            <person name="Sorbara M.T."/>
            <person name="Littmann E.R."/>
            <person name="Fontana E."/>
            <person name="Moody T.U."/>
            <person name="Kohout C.E."/>
            <person name="Gjonbalaj M."/>
            <person name="Eaton V."/>
            <person name="Seok R."/>
            <person name="Leiner I.M."/>
            <person name="Pamer E.G."/>
        </authorList>
    </citation>
    <scope>NUCLEOTIDE SEQUENCE [LARGE SCALE GENOMIC DNA]</scope>
    <source>
        <strain evidence="8 9">MSK.15.26</strain>
    </source>
</reference>
<evidence type="ECO:0000256" key="2">
    <source>
        <dbReference type="ARBA" id="ARBA00004401"/>
    </source>
</evidence>
<sequence>MSKPFKKKSLWKELWEYVKMILFVVIVVLVVDNFLLINAVIPSESMENTIMTGDRIFGNRLAYLFDDPERFDIVIFKYPDDESQRFIKRVIGLPGETVEIREGKVYINGSDTPLDDSFTPETPVGNFGPYTVPEGCYFMLGDNRNNSRDSRMWDKPYVKKEKILGKAVLRYFPGIEVLK</sequence>
<evidence type="ECO:0000256" key="6">
    <source>
        <dbReference type="RuleBase" id="RU362042"/>
    </source>
</evidence>
<dbReference type="Pfam" id="PF10502">
    <property type="entry name" value="Peptidase_S26"/>
    <property type="match status" value="1"/>
</dbReference>
<protein>
    <recommendedName>
        <fullName evidence="4 6">Signal peptidase I</fullName>
        <ecNumber evidence="4 6">3.4.21.89</ecNumber>
    </recommendedName>
</protein>
<comment type="similarity">
    <text evidence="3 6">Belongs to the peptidase S26 family.</text>
</comment>
<keyword evidence="6" id="KW-0472">Membrane</keyword>
<dbReference type="PRINTS" id="PR00727">
    <property type="entry name" value="LEADERPTASE"/>
</dbReference>
<dbReference type="PANTHER" id="PTHR43390">
    <property type="entry name" value="SIGNAL PEPTIDASE I"/>
    <property type="match status" value="1"/>
</dbReference>
<dbReference type="PROSITE" id="PS00761">
    <property type="entry name" value="SPASE_I_3"/>
    <property type="match status" value="1"/>
</dbReference>
<dbReference type="InterPro" id="IPR019758">
    <property type="entry name" value="Pept_S26A_signal_pept_1_CS"/>
</dbReference>
<comment type="subcellular location">
    <subcellularLocation>
        <location evidence="2">Cell membrane</location>
        <topology evidence="2">Single-pass type II membrane protein</topology>
    </subcellularLocation>
    <subcellularLocation>
        <location evidence="6">Membrane</location>
        <topology evidence="6">Single-pass type II membrane protein</topology>
    </subcellularLocation>
</comment>
<dbReference type="InterPro" id="IPR036286">
    <property type="entry name" value="LexA/Signal_pep-like_sf"/>
</dbReference>
<evidence type="ECO:0000259" key="7">
    <source>
        <dbReference type="Pfam" id="PF10502"/>
    </source>
</evidence>
<keyword evidence="9" id="KW-1185">Reference proteome</keyword>